<dbReference type="SUPFAM" id="SSF52833">
    <property type="entry name" value="Thioredoxin-like"/>
    <property type="match status" value="1"/>
</dbReference>
<dbReference type="InterPro" id="IPR017937">
    <property type="entry name" value="Thioredoxin_CS"/>
</dbReference>
<dbReference type="InterPro" id="IPR050553">
    <property type="entry name" value="Thioredoxin_ResA/DsbE_sf"/>
</dbReference>
<dbReference type="InterPro" id="IPR000866">
    <property type="entry name" value="AhpC/TSA"/>
</dbReference>
<dbReference type="GO" id="GO:0016209">
    <property type="term" value="F:antioxidant activity"/>
    <property type="evidence" value="ECO:0007669"/>
    <property type="project" value="InterPro"/>
</dbReference>
<organism evidence="4">
    <name type="scientific">uncultured Thiotrichaceae bacterium</name>
    <dbReference type="NCBI Taxonomy" id="298394"/>
    <lineage>
        <taxon>Bacteria</taxon>
        <taxon>Pseudomonadati</taxon>
        <taxon>Pseudomonadota</taxon>
        <taxon>Gammaproteobacteria</taxon>
        <taxon>Thiotrichales</taxon>
        <taxon>Thiotrichaceae</taxon>
        <taxon>environmental samples</taxon>
    </lineage>
</organism>
<dbReference type="CDD" id="cd02966">
    <property type="entry name" value="TlpA_like_family"/>
    <property type="match status" value="1"/>
</dbReference>
<keyword evidence="1" id="KW-0676">Redox-active center</keyword>
<protein>
    <submittedName>
        <fullName evidence="4">Thiol:disulfide oxidoreductase related to ResA</fullName>
    </submittedName>
</protein>
<dbReference type="EMBL" id="CACVAY010000072">
    <property type="protein sequence ID" value="CAA6815528.1"/>
    <property type="molecule type" value="Genomic_DNA"/>
</dbReference>
<evidence type="ECO:0000259" key="3">
    <source>
        <dbReference type="PROSITE" id="PS51352"/>
    </source>
</evidence>
<dbReference type="PROSITE" id="PS51352">
    <property type="entry name" value="THIOREDOXIN_2"/>
    <property type="match status" value="1"/>
</dbReference>
<name>A0A6S6TKY8_9GAMM</name>
<dbReference type="Gene3D" id="3.40.30.10">
    <property type="entry name" value="Glutaredoxin"/>
    <property type="match status" value="1"/>
</dbReference>
<accession>A0A6S6TKY8</accession>
<dbReference type="PANTHER" id="PTHR42852">
    <property type="entry name" value="THIOL:DISULFIDE INTERCHANGE PROTEIN DSBE"/>
    <property type="match status" value="1"/>
</dbReference>
<evidence type="ECO:0000313" key="4">
    <source>
        <dbReference type="EMBL" id="CAA6815528.1"/>
    </source>
</evidence>
<dbReference type="PANTHER" id="PTHR42852:SF17">
    <property type="entry name" value="THIOREDOXIN-LIKE PROTEIN HI_1115"/>
    <property type="match status" value="1"/>
</dbReference>
<dbReference type="InterPro" id="IPR013766">
    <property type="entry name" value="Thioredoxin_domain"/>
</dbReference>
<dbReference type="AlphaFoldDB" id="A0A6S6TKY8"/>
<keyword evidence="2" id="KW-0732">Signal</keyword>
<evidence type="ECO:0000256" key="2">
    <source>
        <dbReference type="SAM" id="SignalP"/>
    </source>
</evidence>
<gene>
    <name evidence="4" type="ORF">HELGO_WM16424</name>
</gene>
<evidence type="ECO:0000256" key="1">
    <source>
        <dbReference type="ARBA" id="ARBA00023284"/>
    </source>
</evidence>
<feature type="domain" description="Thioredoxin" evidence="3">
    <location>
        <begin position="32"/>
        <end position="171"/>
    </location>
</feature>
<sequence length="171" mass="19022">MTIKHALITLFLIISLSACFSEQEGGSSYLKTETSIQTPDRPFQDLNGTSYTMENLKGKPIIINFWATWCPPCRAEMPSMNRAWAKVKDEGILMFAANVGESPETIAKFTEEIPIDFPIILDVNAKLSMAWGVRGMPTTYIIDAKGKVVYSAVGERPWDDDSILDAVRALK</sequence>
<reference evidence="4" key="1">
    <citation type="submission" date="2020-01" db="EMBL/GenBank/DDBJ databases">
        <authorList>
            <person name="Meier V. D."/>
            <person name="Meier V D."/>
        </authorList>
    </citation>
    <scope>NUCLEOTIDE SEQUENCE</scope>
    <source>
        <strain evidence="4">HLG_WM_MAG_07</strain>
    </source>
</reference>
<feature type="signal peptide" evidence="2">
    <location>
        <begin position="1"/>
        <end position="20"/>
    </location>
</feature>
<dbReference type="InterPro" id="IPR036249">
    <property type="entry name" value="Thioredoxin-like_sf"/>
</dbReference>
<dbReference type="GO" id="GO:0015036">
    <property type="term" value="F:disulfide oxidoreductase activity"/>
    <property type="evidence" value="ECO:0007669"/>
    <property type="project" value="UniProtKB-ARBA"/>
</dbReference>
<dbReference type="PROSITE" id="PS00194">
    <property type="entry name" value="THIOREDOXIN_1"/>
    <property type="match status" value="1"/>
</dbReference>
<dbReference type="Pfam" id="PF00578">
    <property type="entry name" value="AhpC-TSA"/>
    <property type="match status" value="1"/>
</dbReference>
<feature type="chain" id="PRO_5028170786" evidence="2">
    <location>
        <begin position="21"/>
        <end position="171"/>
    </location>
</feature>
<proteinExistence type="predicted"/>
<dbReference type="PROSITE" id="PS51257">
    <property type="entry name" value="PROKAR_LIPOPROTEIN"/>
    <property type="match status" value="1"/>
</dbReference>